<keyword evidence="3" id="KW-1185">Reference proteome</keyword>
<proteinExistence type="predicted"/>
<dbReference type="AlphaFoldDB" id="A0A9W4U9W2"/>
<name>A0A9W4U9W2_9PLEO</name>
<comment type="caution">
    <text evidence="2">The sequence shown here is derived from an EMBL/GenBank/DDBJ whole genome shotgun (WGS) entry which is preliminary data.</text>
</comment>
<evidence type="ECO:0000313" key="3">
    <source>
        <dbReference type="Proteomes" id="UP001152607"/>
    </source>
</evidence>
<protein>
    <submittedName>
        <fullName evidence="2">Uncharacterized protein</fullName>
    </submittedName>
</protein>
<accession>A0A9W4U9W2</accession>
<evidence type="ECO:0000313" key="2">
    <source>
        <dbReference type="EMBL" id="CAI6331488.1"/>
    </source>
</evidence>
<reference evidence="2" key="1">
    <citation type="submission" date="2023-01" db="EMBL/GenBank/DDBJ databases">
        <authorList>
            <person name="Van Ghelder C."/>
            <person name="Rancurel C."/>
        </authorList>
    </citation>
    <scope>NUCLEOTIDE SEQUENCE</scope>
    <source>
        <strain evidence="2">CNCM I-4278</strain>
    </source>
</reference>
<feature type="compositionally biased region" description="Polar residues" evidence="1">
    <location>
        <begin position="23"/>
        <end position="49"/>
    </location>
</feature>
<evidence type="ECO:0000256" key="1">
    <source>
        <dbReference type="SAM" id="MobiDB-lite"/>
    </source>
</evidence>
<sequence>MASNTLPRGGVHHPALSSRAHAPTQSANIRPAQAQNVHIPHTSTSQSSIPPKRAVDALLPTCTIGRPLTETQVVNLSDMAGSLREVMLLAMRAKMDGSVMTELEGALGEAAAQGVVQFFENEFEF</sequence>
<dbReference type="Proteomes" id="UP001152607">
    <property type="component" value="Unassembled WGS sequence"/>
</dbReference>
<dbReference type="EMBL" id="CAOQHR010000003">
    <property type="protein sequence ID" value="CAI6331488.1"/>
    <property type="molecule type" value="Genomic_DNA"/>
</dbReference>
<organism evidence="2 3">
    <name type="scientific">Periconia digitata</name>
    <dbReference type="NCBI Taxonomy" id="1303443"/>
    <lineage>
        <taxon>Eukaryota</taxon>
        <taxon>Fungi</taxon>
        <taxon>Dikarya</taxon>
        <taxon>Ascomycota</taxon>
        <taxon>Pezizomycotina</taxon>
        <taxon>Dothideomycetes</taxon>
        <taxon>Pleosporomycetidae</taxon>
        <taxon>Pleosporales</taxon>
        <taxon>Massarineae</taxon>
        <taxon>Periconiaceae</taxon>
        <taxon>Periconia</taxon>
    </lineage>
</organism>
<dbReference type="OrthoDB" id="3791893at2759"/>
<feature type="region of interest" description="Disordered" evidence="1">
    <location>
        <begin position="1"/>
        <end position="52"/>
    </location>
</feature>
<gene>
    <name evidence="2" type="ORF">PDIGIT_LOCUS4513</name>
</gene>